<proteinExistence type="predicted"/>
<dbReference type="Proteomes" id="UP000216446">
    <property type="component" value="Unassembled WGS sequence"/>
</dbReference>
<reference evidence="2 3" key="1">
    <citation type="submission" date="2016-11" db="EMBL/GenBank/DDBJ databases">
        <title>Study of marine rhodopsin-containing bacteria.</title>
        <authorList>
            <person name="Yoshizawa S."/>
            <person name="Kumagai Y."/>
            <person name="Kogure K."/>
        </authorList>
    </citation>
    <scope>NUCLEOTIDE SEQUENCE [LARGE SCALE GENOMIC DNA]</scope>
    <source>
        <strain evidence="2 3">SG-29</strain>
    </source>
</reference>
<evidence type="ECO:0008006" key="4">
    <source>
        <dbReference type="Google" id="ProtNLM"/>
    </source>
</evidence>
<evidence type="ECO:0000313" key="3">
    <source>
        <dbReference type="Proteomes" id="UP000216446"/>
    </source>
</evidence>
<comment type="caution">
    <text evidence="2">The sequence shown here is derived from an EMBL/GenBank/DDBJ whole genome shotgun (WGS) entry which is preliminary data.</text>
</comment>
<dbReference type="AlphaFoldDB" id="A0A259U2M0"/>
<organism evidence="2 3">
    <name type="scientific">Rubricoccus marinus</name>
    <dbReference type="NCBI Taxonomy" id="716817"/>
    <lineage>
        <taxon>Bacteria</taxon>
        <taxon>Pseudomonadati</taxon>
        <taxon>Rhodothermota</taxon>
        <taxon>Rhodothermia</taxon>
        <taxon>Rhodothermales</taxon>
        <taxon>Rubricoccaceae</taxon>
        <taxon>Rubricoccus</taxon>
    </lineage>
</organism>
<keyword evidence="1" id="KW-0732">Signal</keyword>
<name>A0A259U2M0_9BACT</name>
<gene>
    <name evidence="2" type="ORF">BSZ36_15145</name>
</gene>
<evidence type="ECO:0000256" key="1">
    <source>
        <dbReference type="SAM" id="SignalP"/>
    </source>
</evidence>
<feature type="signal peptide" evidence="1">
    <location>
        <begin position="1"/>
        <end position="21"/>
    </location>
</feature>
<keyword evidence="3" id="KW-1185">Reference proteome</keyword>
<feature type="chain" id="PRO_5012898484" description="Peptidase C-terminal archaeal/bacterial domain-containing protein" evidence="1">
    <location>
        <begin position="22"/>
        <end position="596"/>
    </location>
</feature>
<sequence>MTIRLAPLALVLLLTPLASTAQTDLDGSATPRQGTLRASSATPAVLDIQIAPEAENPVADCPGYFTLGAPDAVVDWEGGGSALRVWVRSALDGVLIVQAPTGETLCEDDTDGVQPAIQIGQAQAGRYAVWVGAFTPTTDASPAATLYAGPPPPEVSLQEPGASTARLEMEDSDLTLAEESRSMNTAVAALGLPDRCMGFIGTAPMAVVSGDGPYTVTASSSADLVLAIRTASGDWLCDDDSGPDKDPAVYITAAGEHTVWVGTFRGHARGEAPEAGLRVTRETVVEDQLPILPPPPPPAERVYFSEGSYTPIDLTSRGFPVPLATQSEMAQVNVTAMGETANPISGAACAGFIPESASATIEFGGAGPLTITAETQSGDLVMVAKTASGDWFCSDDASGQDPAIEIANPGGDVMVWVGTFSQGDEAPTVLTAHRAELIDVLPEEEQIYDDYLEIMEGGVASYSSGTYSGSGLSPEADAPSLTLGAESSVGVGGTVSTPVSGDACAGFISAAPSAVVAAGDGTLAFYASGEEDLTMTVRTPNGDWFCSDDHIGLDPGIEVSSGGDGMYAIWLGTFTPLQTPSAARLIVEEGSLRSTR</sequence>
<dbReference type="OrthoDB" id="5973611at2"/>
<protein>
    <recommendedName>
        <fullName evidence="4">Peptidase C-terminal archaeal/bacterial domain-containing protein</fullName>
    </recommendedName>
</protein>
<evidence type="ECO:0000313" key="2">
    <source>
        <dbReference type="EMBL" id="OZC04200.1"/>
    </source>
</evidence>
<accession>A0A259U2M0</accession>
<dbReference type="EMBL" id="MQWB01000001">
    <property type="protein sequence ID" value="OZC04200.1"/>
    <property type="molecule type" value="Genomic_DNA"/>
</dbReference>
<dbReference type="InParanoid" id="A0A259U2M0"/>
<dbReference type="RefSeq" id="WP_094550412.1">
    <property type="nucleotide sequence ID" value="NZ_MQWB01000001.1"/>
</dbReference>